<organism evidence="2 3">
    <name type="scientific">Trifolium pratense</name>
    <name type="common">Red clover</name>
    <dbReference type="NCBI Taxonomy" id="57577"/>
    <lineage>
        <taxon>Eukaryota</taxon>
        <taxon>Viridiplantae</taxon>
        <taxon>Streptophyta</taxon>
        <taxon>Embryophyta</taxon>
        <taxon>Tracheophyta</taxon>
        <taxon>Spermatophyta</taxon>
        <taxon>Magnoliopsida</taxon>
        <taxon>eudicotyledons</taxon>
        <taxon>Gunneridae</taxon>
        <taxon>Pentapetalae</taxon>
        <taxon>rosids</taxon>
        <taxon>fabids</taxon>
        <taxon>Fabales</taxon>
        <taxon>Fabaceae</taxon>
        <taxon>Papilionoideae</taxon>
        <taxon>50 kb inversion clade</taxon>
        <taxon>NPAAA clade</taxon>
        <taxon>Hologalegina</taxon>
        <taxon>IRL clade</taxon>
        <taxon>Trifolieae</taxon>
        <taxon>Trifolium</taxon>
    </lineage>
</organism>
<protein>
    <recommendedName>
        <fullName evidence="4">Pectin acetylesterase</fullName>
    </recommendedName>
</protein>
<evidence type="ECO:0000256" key="1">
    <source>
        <dbReference type="SAM" id="Phobius"/>
    </source>
</evidence>
<evidence type="ECO:0000313" key="2">
    <source>
        <dbReference type="EMBL" id="PNX78340.1"/>
    </source>
</evidence>
<evidence type="ECO:0000313" key="3">
    <source>
        <dbReference type="Proteomes" id="UP000236291"/>
    </source>
</evidence>
<reference evidence="2 3" key="1">
    <citation type="journal article" date="2014" name="Am. J. Bot.">
        <title>Genome assembly and annotation for red clover (Trifolium pratense; Fabaceae).</title>
        <authorList>
            <person name="Istvanek J."/>
            <person name="Jaros M."/>
            <person name="Krenek A."/>
            <person name="Repkova J."/>
        </authorList>
    </citation>
    <scope>NUCLEOTIDE SEQUENCE [LARGE SCALE GENOMIC DNA]</scope>
    <source>
        <strain evidence="3">cv. Tatra</strain>
        <tissue evidence="2">Young leaves</tissue>
    </source>
</reference>
<sequence length="157" mass="17000">MAVCLFHPNASPPPCFTLDFQLRCSNAVFSRAMNSDPIKLQASVLIVCVGCCLVVFLGSTLMASTTSQSTVTKTFTQELSNSCNIHASQLPKLCLKDLKAQILKFWETNAPWCMVSLGNGYFEFIFSSINDLSAIRSIGSWNLSPGALGIPLALDEA</sequence>
<name>A0A2K3LIH3_TRIPR</name>
<evidence type="ECO:0008006" key="4">
    <source>
        <dbReference type="Google" id="ProtNLM"/>
    </source>
</evidence>
<feature type="transmembrane region" description="Helical" evidence="1">
    <location>
        <begin position="40"/>
        <end position="63"/>
    </location>
</feature>
<proteinExistence type="predicted"/>
<keyword evidence="1" id="KW-1133">Transmembrane helix</keyword>
<keyword evidence="1" id="KW-0812">Transmembrane</keyword>
<keyword evidence="1" id="KW-0472">Membrane</keyword>
<gene>
    <name evidence="2" type="ORF">L195_g034318</name>
</gene>
<comment type="caution">
    <text evidence="2">The sequence shown here is derived from an EMBL/GenBank/DDBJ whole genome shotgun (WGS) entry which is preliminary data.</text>
</comment>
<dbReference type="AlphaFoldDB" id="A0A2K3LIH3"/>
<reference evidence="2 3" key="2">
    <citation type="journal article" date="2017" name="Front. Plant Sci.">
        <title>Gene Classification and Mining of Molecular Markers Useful in Red Clover (Trifolium pratense) Breeding.</title>
        <authorList>
            <person name="Istvanek J."/>
            <person name="Dluhosova J."/>
            <person name="Dluhos P."/>
            <person name="Patkova L."/>
            <person name="Nedelnik J."/>
            <person name="Repkova J."/>
        </authorList>
    </citation>
    <scope>NUCLEOTIDE SEQUENCE [LARGE SCALE GENOMIC DNA]</scope>
    <source>
        <strain evidence="3">cv. Tatra</strain>
        <tissue evidence="2">Young leaves</tissue>
    </source>
</reference>
<accession>A0A2K3LIH3</accession>
<dbReference type="Proteomes" id="UP000236291">
    <property type="component" value="Unassembled WGS sequence"/>
</dbReference>
<dbReference type="EMBL" id="ASHM01033936">
    <property type="protein sequence ID" value="PNX78340.1"/>
    <property type="molecule type" value="Genomic_DNA"/>
</dbReference>